<proteinExistence type="predicted"/>
<keyword evidence="1" id="KW-1185">Reference proteome</keyword>
<dbReference type="Proteomes" id="UP001652625">
    <property type="component" value="Chromosome 01"/>
</dbReference>
<evidence type="ECO:0000313" key="1">
    <source>
        <dbReference type="Proteomes" id="UP001652625"/>
    </source>
</evidence>
<dbReference type="RefSeq" id="XP_065642427.1">
    <property type="nucleotide sequence ID" value="XM_065786355.1"/>
</dbReference>
<gene>
    <name evidence="2" type="primary">LOC136074056</name>
</gene>
<dbReference type="PANTHER" id="PTHR21301">
    <property type="entry name" value="REVERSE TRANSCRIPTASE"/>
    <property type="match status" value="1"/>
</dbReference>
<name>A0ABM4B0W3_HYDVU</name>
<accession>A0ABM4B0W3</accession>
<dbReference type="PANTHER" id="PTHR21301:SF10">
    <property type="entry name" value="REVERSE TRANSCRIPTASE DOMAIN-CONTAINING PROTEIN"/>
    <property type="match status" value="1"/>
</dbReference>
<organism evidence="1 2">
    <name type="scientific">Hydra vulgaris</name>
    <name type="common">Hydra</name>
    <name type="synonym">Hydra attenuata</name>
    <dbReference type="NCBI Taxonomy" id="6087"/>
    <lineage>
        <taxon>Eukaryota</taxon>
        <taxon>Metazoa</taxon>
        <taxon>Cnidaria</taxon>
        <taxon>Hydrozoa</taxon>
        <taxon>Hydroidolina</taxon>
        <taxon>Anthoathecata</taxon>
        <taxon>Aplanulata</taxon>
        <taxon>Hydridae</taxon>
        <taxon>Hydra</taxon>
    </lineage>
</organism>
<protein>
    <submittedName>
        <fullName evidence="2">Uncharacterized protein LOC136074056</fullName>
    </submittedName>
</protein>
<sequence>MPEQSYPMQIIVSTIGTPNYGISMYLVKLIQPILNENPTRLKNSQQFVEKAKSWDISSDKIQVSLDVINLYPSIPLKEVAEGLIRLLEVSDNFKKATKLNIKEIKILIGLCLYRPDFLWNNEIHELENSGPIGLSFMEVLAESFLQHLEKRALNTALKNNPLIDLKSFYRNVDDSHARFPNIAHANQFKRILNQQHPKIQYTIELENDKKTLNFLDISKINNKSGKYEFKIHRKNAITNIQVKATSNHDLFKFLNFKWNIQGFRT</sequence>
<evidence type="ECO:0000313" key="2">
    <source>
        <dbReference type="RefSeq" id="XP_065642427.1"/>
    </source>
</evidence>
<dbReference type="GeneID" id="136074056"/>
<reference evidence="1" key="1">
    <citation type="submission" date="2025-05" db="UniProtKB">
        <authorList>
            <consortium name="RefSeq"/>
        </authorList>
    </citation>
    <scope>NUCLEOTIDE SEQUENCE [LARGE SCALE GENOMIC DNA]</scope>
</reference>
<reference evidence="2" key="2">
    <citation type="submission" date="2025-08" db="UniProtKB">
        <authorList>
            <consortium name="RefSeq"/>
        </authorList>
    </citation>
    <scope>IDENTIFICATION</scope>
</reference>